<dbReference type="InterPro" id="IPR050312">
    <property type="entry name" value="IolE/XylAMocC-like"/>
</dbReference>
<dbReference type="InterPro" id="IPR036237">
    <property type="entry name" value="Xyl_isomerase-like_sf"/>
</dbReference>
<dbReference type="Pfam" id="PF01261">
    <property type="entry name" value="AP_endonuc_2"/>
    <property type="match status" value="1"/>
</dbReference>
<feature type="domain" description="Xylose isomerase-like TIM barrel" evidence="1">
    <location>
        <begin position="112"/>
        <end position="269"/>
    </location>
</feature>
<dbReference type="Gene3D" id="3.20.20.150">
    <property type="entry name" value="Divalent-metal-dependent TIM barrel enzymes"/>
    <property type="match status" value="1"/>
</dbReference>
<sequence length="284" mass="32218">MKSLHLKRSVLFLILACLVGQNRVYSQTLENTVSQREERPYKIGILGSNFIKFNTDEMIDMVSRLNIHYLSVKEKHLPFESTNEQIVEFHQKLAGNGIIANSVGLFYLNKQEEIDRVFDYAKRVGVDLIVGVPQYELLPYVEQKVREYNIKFAIHVHGGDVPMFPNAVDVIAHIKDLDTRIGVCLDMGHEMRGGSNPAESLRKYKERILDIQLKDVTAADKTGRSCVIGQGVLHIPDFVKMLTEVGYAGTCSFELEENRKDPLPGLAESKGYFEAVEDMLTHKF</sequence>
<evidence type="ECO:0000313" key="2">
    <source>
        <dbReference type="EMBL" id="PKQ65997.1"/>
    </source>
</evidence>
<evidence type="ECO:0000259" key="1">
    <source>
        <dbReference type="Pfam" id="PF01261"/>
    </source>
</evidence>
<dbReference type="AlphaFoldDB" id="A0A2N3I6S8"/>
<dbReference type="PANTHER" id="PTHR12110">
    <property type="entry name" value="HYDROXYPYRUVATE ISOMERASE"/>
    <property type="match status" value="1"/>
</dbReference>
<name>A0A2N3I6S8_9BACT</name>
<dbReference type="InterPro" id="IPR013022">
    <property type="entry name" value="Xyl_isomerase-like_TIM-brl"/>
</dbReference>
<gene>
    <name evidence="2" type="ORF">BZG01_12610</name>
</gene>
<proteinExistence type="predicted"/>
<evidence type="ECO:0000313" key="3">
    <source>
        <dbReference type="Proteomes" id="UP000233618"/>
    </source>
</evidence>
<dbReference type="SUPFAM" id="SSF51658">
    <property type="entry name" value="Xylose isomerase-like"/>
    <property type="match status" value="1"/>
</dbReference>
<organism evidence="2 3">
    <name type="scientific">Labilibaculum manganireducens</name>
    <dbReference type="NCBI Taxonomy" id="1940525"/>
    <lineage>
        <taxon>Bacteria</taxon>
        <taxon>Pseudomonadati</taxon>
        <taxon>Bacteroidota</taxon>
        <taxon>Bacteroidia</taxon>
        <taxon>Marinilabiliales</taxon>
        <taxon>Marinifilaceae</taxon>
        <taxon>Labilibaculum</taxon>
    </lineage>
</organism>
<protein>
    <recommendedName>
        <fullName evidence="1">Xylose isomerase-like TIM barrel domain-containing protein</fullName>
    </recommendedName>
</protein>
<comment type="caution">
    <text evidence="2">The sequence shown here is derived from an EMBL/GenBank/DDBJ whole genome shotgun (WGS) entry which is preliminary data.</text>
</comment>
<keyword evidence="3" id="KW-1185">Reference proteome</keyword>
<dbReference type="PANTHER" id="PTHR12110:SF41">
    <property type="entry name" value="INOSOSE DEHYDRATASE"/>
    <property type="match status" value="1"/>
</dbReference>
<reference evidence="2 3" key="1">
    <citation type="journal article" date="2017" name="Front. Microbiol.">
        <title>Labilibaculum manganireducens gen. nov., sp. nov. and Labilibaculum filiforme sp. nov., Novel Bacteroidetes Isolated from Subsurface Sediments of the Baltic Sea.</title>
        <authorList>
            <person name="Vandieken V."/>
            <person name="Marshall I.P."/>
            <person name="Niemann H."/>
            <person name="Engelen B."/>
            <person name="Cypionka H."/>
        </authorList>
    </citation>
    <scope>NUCLEOTIDE SEQUENCE [LARGE SCALE GENOMIC DNA]</scope>
    <source>
        <strain evidence="2 3">59.10-2M</strain>
    </source>
</reference>
<accession>A0A2N3I6S8</accession>
<dbReference type="EMBL" id="MVDE01000018">
    <property type="protein sequence ID" value="PKQ65997.1"/>
    <property type="molecule type" value="Genomic_DNA"/>
</dbReference>
<dbReference type="Proteomes" id="UP000233618">
    <property type="component" value="Unassembled WGS sequence"/>
</dbReference>